<feature type="region of interest" description="Disordered" evidence="3">
    <location>
        <begin position="225"/>
        <end position="254"/>
    </location>
</feature>
<dbReference type="PROSITE" id="PS50056">
    <property type="entry name" value="TYR_PHOSPHATASE_2"/>
    <property type="match status" value="1"/>
</dbReference>
<sequence length="423" mass="47155">MPKSIPERWLEYKPYGTVISGTKILPFKVPLKEAVSNNLEPEKRFTTSVLLQAFPRLKCIIDLTNTSRYYDEKEFINSGVKYEKIMVRGREVPSMDVVNRFFKTMDDFTSACGEDDIVGVHCTHGVNRSGYLICRYLVQQLGWELENCLKAFETARGYPIDRKIYINALQKVPREKIDTSKISVDSRGTAGSEAANSRRVMRVSFKYPGGSPYTMGPPGFGATRRGFAKDGPFSPAHFGYAGPPPGFRPMPPPPGMPPVPPPPVPPPMYGPRPFRYGPPPRPAMRPPPPRPGFPIPGFPPPPPPPPPPCPSRTPAGILPHAPPARLPPPKMPPPPPPQSAPTRPILFKRLQPQKRKSHLRNGILTSARNPVDLMRQTNSQTSRILPKLMKEQDFTVDTFEENLLAVSSQSNRRSAKGRYNQTK</sequence>
<reference evidence="5" key="1">
    <citation type="submission" date="2021-01" db="UniProtKB">
        <authorList>
            <consortium name="EnsemblMetazoa"/>
        </authorList>
    </citation>
    <scope>IDENTIFICATION</scope>
    <source>
        <strain evidence="5">DH4</strain>
    </source>
</reference>
<evidence type="ECO:0000313" key="7">
    <source>
        <dbReference type="RefSeq" id="XP_026302096.1"/>
    </source>
</evidence>
<dbReference type="Gene3D" id="3.90.190.10">
    <property type="entry name" value="Protein tyrosine phosphatase superfamily"/>
    <property type="match status" value="1"/>
</dbReference>
<dbReference type="EnsemblMetazoa" id="XM_026446311">
    <property type="protein sequence ID" value="XP_026302096"/>
    <property type="gene ID" value="LOC724994"/>
</dbReference>
<proteinExistence type="predicted"/>
<evidence type="ECO:0000256" key="1">
    <source>
        <dbReference type="ARBA" id="ARBA00022801"/>
    </source>
</evidence>
<feature type="domain" description="Tyrosine specific protein phosphatases" evidence="4">
    <location>
        <begin position="99"/>
        <end position="156"/>
    </location>
</feature>
<dbReference type="GO" id="GO:0004651">
    <property type="term" value="F:polynucleotide 5'-phosphatase activity"/>
    <property type="evidence" value="ECO:0007669"/>
    <property type="project" value="TreeGrafter"/>
</dbReference>
<dbReference type="PROSITE" id="PS00383">
    <property type="entry name" value="TYR_PHOSPHATASE_1"/>
    <property type="match status" value="1"/>
</dbReference>
<dbReference type="SUPFAM" id="SSF52799">
    <property type="entry name" value="(Phosphotyrosine protein) phosphatases II"/>
    <property type="match status" value="1"/>
</dbReference>
<dbReference type="KEGG" id="ame:724994"/>
<dbReference type="OrthoDB" id="428974at2759"/>
<feature type="compositionally biased region" description="Pro residues" evidence="3">
    <location>
        <begin position="320"/>
        <end position="339"/>
    </location>
</feature>
<dbReference type="RefSeq" id="XP_026302096.1">
    <property type="nucleotide sequence ID" value="XM_026446311.1"/>
</dbReference>
<keyword evidence="2" id="KW-0904">Protein phosphatase</keyword>
<reference evidence="6" key="3">
    <citation type="submission" date="2025-05" db="UniProtKB">
        <authorList>
            <consortium name="RefSeq"/>
        </authorList>
    </citation>
    <scope>NUCLEOTIDE SEQUENCE [LARGE SCALE GENOMIC DNA]</scope>
    <source>
        <strain evidence="6">DH4</strain>
    </source>
</reference>
<evidence type="ECO:0000313" key="5">
    <source>
        <dbReference type="EnsemblMetazoa" id="XP_026302096"/>
    </source>
</evidence>
<feature type="compositionally biased region" description="Pro residues" evidence="3">
    <location>
        <begin position="242"/>
        <end position="254"/>
    </location>
</feature>
<protein>
    <submittedName>
        <fullName evidence="7">Probable tyrosine-protein phosphatase F54C8.4</fullName>
    </submittedName>
</protein>
<feature type="compositionally biased region" description="Pro residues" evidence="3">
    <location>
        <begin position="275"/>
        <end position="311"/>
    </location>
</feature>
<reference evidence="7" key="2">
    <citation type="submission" date="2025-04" db="UniProtKB">
        <authorList>
            <consortium name="RefSeq"/>
        </authorList>
    </citation>
    <scope>IDENTIFICATION</scope>
    <source>
        <strain evidence="7">DH4</strain>
        <tissue evidence="7">Whole body</tissue>
    </source>
</reference>
<dbReference type="Pfam" id="PF00782">
    <property type="entry name" value="DSPc"/>
    <property type="match status" value="1"/>
</dbReference>
<dbReference type="AlphaFoldDB" id="A0A7M7MWN9"/>
<dbReference type="PANTHER" id="PTHR10367">
    <property type="entry name" value="MRNA-CAPPING ENZYME"/>
    <property type="match status" value="1"/>
</dbReference>
<evidence type="ECO:0000256" key="3">
    <source>
        <dbReference type="SAM" id="MobiDB-lite"/>
    </source>
</evidence>
<dbReference type="GO" id="GO:0004721">
    <property type="term" value="F:phosphoprotein phosphatase activity"/>
    <property type="evidence" value="ECO:0007669"/>
    <property type="project" value="UniProtKB-KW"/>
</dbReference>
<dbReference type="GeneID" id="724994"/>
<dbReference type="InterPro" id="IPR020422">
    <property type="entry name" value="TYR_PHOSPHATASE_DUAL_dom"/>
</dbReference>
<keyword evidence="6" id="KW-1185">Reference proteome</keyword>
<dbReference type="InterPro" id="IPR000340">
    <property type="entry name" value="Dual-sp_phosphatase_cat-dom"/>
</dbReference>
<feature type="region of interest" description="Disordered" evidence="3">
    <location>
        <begin position="275"/>
        <end position="379"/>
    </location>
</feature>
<organism evidence="5">
    <name type="scientific">Apis mellifera</name>
    <name type="common">Honeybee</name>
    <dbReference type="NCBI Taxonomy" id="7460"/>
    <lineage>
        <taxon>Eukaryota</taxon>
        <taxon>Metazoa</taxon>
        <taxon>Ecdysozoa</taxon>
        <taxon>Arthropoda</taxon>
        <taxon>Hexapoda</taxon>
        <taxon>Insecta</taxon>
        <taxon>Pterygota</taxon>
        <taxon>Neoptera</taxon>
        <taxon>Endopterygota</taxon>
        <taxon>Hymenoptera</taxon>
        <taxon>Apocrita</taxon>
        <taxon>Aculeata</taxon>
        <taxon>Apoidea</taxon>
        <taxon>Anthophila</taxon>
        <taxon>Apidae</taxon>
        <taxon>Apis</taxon>
    </lineage>
</organism>
<accession>A0A7M7MWN9</accession>
<name>A0A7M7MWN9_APIME</name>
<evidence type="ECO:0000256" key="2">
    <source>
        <dbReference type="ARBA" id="ARBA00022912"/>
    </source>
</evidence>
<dbReference type="InterPro" id="IPR000387">
    <property type="entry name" value="Tyr_Pase_dom"/>
</dbReference>
<evidence type="ECO:0000313" key="6">
    <source>
        <dbReference type="Proteomes" id="UP000005203"/>
    </source>
</evidence>
<keyword evidence="1" id="KW-0378">Hydrolase</keyword>
<dbReference type="SMART" id="SM00195">
    <property type="entry name" value="DSPc"/>
    <property type="match status" value="1"/>
</dbReference>
<dbReference type="Proteomes" id="UP000005203">
    <property type="component" value="Linkage group LG1"/>
</dbReference>
<accession>A0A8B8HDI7</accession>
<evidence type="ECO:0000259" key="4">
    <source>
        <dbReference type="PROSITE" id="PS50056"/>
    </source>
</evidence>
<dbReference type="InterPro" id="IPR051029">
    <property type="entry name" value="mRNA_Capping_Enz/RNA_Phosphat"/>
</dbReference>
<gene>
    <name evidence="7" type="primary">LOC724994</name>
</gene>
<dbReference type="InterPro" id="IPR016130">
    <property type="entry name" value="Tyr_Pase_AS"/>
</dbReference>
<dbReference type="InterPro" id="IPR029021">
    <property type="entry name" value="Prot-tyrosine_phosphatase-like"/>
</dbReference>
<dbReference type="PANTHER" id="PTHR10367:SF9">
    <property type="entry name" value="DUAL-SPECIFICITY PHOSPHATASE 11 (RNA_RNP COMPLEX 1-INTERACTING)"/>
    <property type="match status" value="1"/>
</dbReference>